<dbReference type="STRING" id="39950.BCB69_06110"/>
<dbReference type="PANTHER" id="PTHR30558:SF13">
    <property type="entry name" value="BIOPOLYMER TRANSPORT PROTEIN EXBD2"/>
    <property type="match status" value="1"/>
</dbReference>
<reference evidence="9" key="1">
    <citation type="submission" date="2016-08" db="EMBL/GenBank/DDBJ databases">
        <authorList>
            <person name="Holder M.E."/>
            <person name="Ajami N.J."/>
            <person name="Petrosino J.F."/>
        </authorList>
    </citation>
    <scope>NUCLEOTIDE SEQUENCE [LARGE SCALE GENOMIC DNA]</scope>
    <source>
        <strain evidence="9">F0677</strain>
    </source>
</reference>
<dbReference type="EMBL" id="CP017037">
    <property type="protein sequence ID" value="AOH39556.1"/>
    <property type="molecule type" value="Genomic_DNA"/>
</dbReference>
<proteinExistence type="inferred from homology"/>
<dbReference type="PANTHER" id="PTHR30558">
    <property type="entry name" value="EXBD MEMBRANE COMPONENT OF PMF-DRIVEN MACROMOLECULE IMPORT SYSTEM"/>
    <property type="match status" value="1"/>
</dbReference>
<evidence type="ECO:0000313" key="9">
    <source>
        <dbReference type="Proteomes" id="UP000094757"/>
    </source>
</evidence>
<dbReference type="GO" id="GO:0015031">
    <property type="term" value="P:protein transport"/>
    <property type="evidence" value="ECO:0007669"/>
    <property type="project" value="UniProtKB-KW"/>
</dbReference>
<sequence>MFSTCRMKQKPMFMIIPMIDIIFFLLVFFMMSGAGGELKSLPVQLPTARHASDAYVPPVHIVLQKEGSLFIEEKQVSMEEAAQYMQHITKENGNVSALLEADKESSHGQVIEVMDMLKGAGVKRLAVAAQ</sequence>
<dbReference type="AlphaFoldDB" id="A0A1B3WF62"/>
<evidence type="ECO:0000256" key="5">
    <source>
        <dbReference type="ARBA" id="ARBA00022989"/>
    </source>
</evidence>
<keyword evidence="5" id="KW-1133">Transmembrane helix</keyword>
<gene>
    <name evidence="8" type="ORF">BCB69_06110</name>
</gene>
<dbReference type="KEGG" id="dpn:BCB69_06110"/>
<evidence type="ECO:0008006" key="10">
    <source>
        <dbReference type="Google" id="ProtNLM"/>
    </source>
</evidence>
<evidence type="ECO:0000256" key="6">
    <source>
        <dbReference type="ARBA" id="ARBA00023136"/>
    </source>
</evidence>
<comment type="similarity">
    <text evidence="2 7">Belongs to the ExbD/TolR family.</text>
</comment>
<evidence type="ECO:0000256" key="2">
    <source>
        <dbReference type="ARBA" id="ARBA00005811"/>
    </source>
</evidence>
<dbReference type="GO" id="GO:0022857">
    <property type="term" value="F:transmembrane transporter activity"/>
    <property type="evidence" value="ECO:0007669"/>
    <property type="project" value="InterPro"/>
</dbReference>
<accession>A0A1B3WF62</accession>
<comment type="subcellular location">
    <subcellularLocation>
        <location evidence="1">Cell membrane</location>
        <topology evidence="1">Single-pass membrane protein</topology>
    </subcellularLocation>
    <subcellularLocation>
        <location evidence="7">Cell membrane</location>
        <topology evidence="7">Single-pass type II membrane protein</topology>
    </subcellularLocation>
</comment>
<dbReference type="Pfam" id="PF02472">
    <property type="entry name" value="ExbD"/>
    <property type="match status" value="1"/>
</dbReference>
<keyword evidence="7" id="KW-0813">Transport</keyword>
<keyword evidence="6" id="KW-0472">Membrane</keyword>
<name>A0A1B3WF62_9FIRM</name>
<evidence type="ECO:0000256" key="4">
    <source>
        <dbReference type="ARBA" id="ARBA00022692"/>
    </source>
</evidence>
<evidence type="ECO:0000256" key="1">
    <source>
        <dbReference type="ARBA" id="ARBA00004162"/>
    </source>
</evidence>
<dbReference type="InterPro" id="IPR003400">
    <property type="entry name" value="ExbD"/>
</dbReference>
<protein>
    <recommendedName>
        <fullName evidence="10">Biopolymer transporter ExbD</fullName>
    </recommendedName>
</protein>
<keyword evidence="4 7" id="KW-0812">Transmembrane</keyword>
<evidence type="ECO:0000313" key="8">
    <source>
        <dbReference type="EMBL" id="AOH39556.1"/>
    </source>
</evidence>
<evidence type="ECO:0000256" key="3">
    <source>
        <dbReference type="ARBA" id="ARBA00022475"/>
    </source>
</evidence>
<evidence type="ECO:0000256" key="7">
    <source>
        <dbReference type="RuleBase" id="RU003879"/>
    </source>
</evidence>
<keyword evidence="3" id="KW-1003">Cell membrane</keyword>
<dbReference type="Gene3D" id="3.30.420.270">
    <property type="match status" value="1"/>
</dbReference>
<keyword evidence="7" id="KW-0653">Protein transport</keyword>
<dbReference type="Proteomes" id="UP000094757">
    <property type="component" value="Chromosome"/>
</dbReference>
<organism evidence="8 9">
    <name type="scientific">Dialister pneumosintes</name>
    <dbReference type="NCBI Taxonomy" id="39950"/>
    <lineage>
        <taxon>Bacteria</taxon>
        <taxon>Bacillati</taxon>
        <taxon>Bacillota</taxon>
        <taxon>Negativicutes</taxon>
        <taxon>Veillonellales</taxon>
        <taxon>Veillonellaceae</taxon>
        <taxon>Dialister</taxon>
    </lineage>
</organism>
<dbReference type="GO" id="GO:0005886">
    <property type="term" value="C:plasma membrane"/>
    <property type="evidence" value="ECO:0007669"/>
    <property type="project" value="UniProtKB-SubCell"/>
</dbReference>